<dbReference type="RefSeq" id="WP_131256839.1">
    <property type="nucleotide sequence ID" value="NZ_JBHSUS010000001.1"/>
</dbReference>
<dbReference type="EMBL" id="JBHSUS010000001">
    <property type="protein sequence ID" value="MFC6439958.1"/>
    <property type="molecule type" value="Genomic_DNA"/>
</dbReference>
<dbReference type="Proteomes" id="UP001596364">
    <property type="component" value="Unassembled WGS sequence"/>
</dbReference>
<keyword evidence="1" id="KW-0812">Transmembrane</keyword>
<evidence type="ECO:0000313" key="3">
    <source>
        <dbReference type="Proteomes" id="UP001596364"/>
    </source>
</evidence>
<dbReference type="PANTHER" id="PTHR34351:SF1">
    <property type="entry name" value="SLR1927 PROTEIN"/>
    <property type="match status" value="1"/>
</dbReference>
<name>A0ABW1XJ43_9ALTE</name>
<keyword evidence="1" id="KW-1133">Transmembrane helix</keyword>
<organism evidence="2 3">
    <name type="scientific">Pseudobowmanella zhangzhouensis</name>
    <dbReference type="NCBI Taxonomy" id="1537679"/>
    <lineage>
        <taxon>Bacteria</taxon>
        <taxon>Pseudomonadati</taxon>
        <taxon>Pseudomonadota</taxon>
        <taxon>Gammaproteobacteria</taxon>
        <taxon>Alteromonadales</taxon>
        <taxon>Alteromonadaceae</taxon>
    </lineage>
</organism>
<keyword evidence="1" id="KW-0472">Membrane</keyword>
<sequence>MRLIQRWWAGKQQQWLNRRIPPAQRYRLNRSNIFIFPSRFGWLFVLLCVALFVLGTNYQNNLVLIMCYFLLSLMLLCLFRSYQNFRALQLTFGSIKDVYAGNACAISLWCHHPNAKGTLLLNFNGQGPFFTISLPQQEQQHWLDYPMPTRGVYPLPRIRVQCFYPLGLFRCCSYLAPPKPVWVYPAPLASRFPEASASNKNELHAKHTAAGNEDFDRLRESVPQDARTNIAWKIAAQGRGLHTKLFEAPAGDAVALRLPPCTPARLEQELSKLSYLVSQAGREERPFTLQLGRQHFGPDKGKQFARDCLRALAGYRHDL</sequence>
<keyword evidence="3" id="KW-1185">Reference proteome</keyword>
<feature type="transmembrane region" description="Helical" evidence="1">
    <location>
        <begin position="33"/>
        <end position="55"/>
    </location>
</feature>
<protein>
    <submittedName>
        <fullName evidence="2">DUF58 domain-containing protein</fullName>
    </submittedName>
</protein>
<reference evidence="3" key="1">
    <citation type="journal article" date="2019" name="Int. J. Syst. Evol. Microbiol.">
        <title>The Global Catalogue of Microorganisms (GCM) 10K type strain sequencing project: providing services to taxonomists for standard genome sequencing and annotation.</title>
        <authorList>
            <consortium name="The Broad Institute Genomics Platform"/>
            <consortium name="The Broad Institute Genome Sequencing Center for Infectious Disease"/>
            <person name="Wu L."/>
            <person name="Ma J."/>
        </authorList>
    </citation>
    <scope>NUCLEOTIDE SEQUENCE [LARGE SCALE GENOMIC DNA]</scope>
    <source>
        <strain evidence="3">CGMCC 1.16031</strain>
    </source>
</reference>
<feature type="transmembrane region" description="Helical" evidence="1">
    <location>
        <begin position="61"/>
        <end position="79"/>
    </location>
</feature>
<evidence type="ECO:0000256" key="1">
    <source>
        <dbReference type="SAM" id="Phobius"/>
    </source>
</evidence>
<dbReference type="PANTHER" id="PTHR34351">
    <property type="entry name" value="SLR1927 PROTEIN-RELATED"/>
    <property type="match status" value="1"/>
</dbReference>
<evidence type="ECO:0000313" key="2">
    <source>
        <dbReference type="EMBL" id="MFC6439958.1"/>
    </source>
</evidence>
<comment type="caution">
    <text evidence="2">The sequence shown here is derived from an EMBL/GenBank/DDBJ whole genome shotgun (WGS) entry which is preliminary data.</text>
</comment>
<gene>
    <name evidence="2" type="ORF">ACFP85_07345</name>
</gene>
<accession>A0ABW1XJ43</accession>
<proteinExistence type="predicted"/>